<protein>
    <submittedName>
        <fullName evidence="2">Uncharacterized protein</fullName>
    </submittedName>
</protein>
<dbReference type="EMBL" id="AP024447">
    <property type="protein sequence ID" value="BCS26681.1"/>
    <property type="molecule type" value="Genomic_DNA"/>
</dbReference>
<keyword evidence="1" id="KW-0812">Transmembrane</keyword>
<accession>A0A7R8APQ0</accession>
<sequence length="347" mass="39528">MYRPTSRNEWWLCAALLTQATLVIALEIYILVEWQKWVTPTITQVPVSYLIPIGLGILAFACVYQFILALDAIHNKNNILLFAICIANLCIVAYAGLQCTTMQETTARLYRDRFFFPTLVDTTRNVWPRIQPAEILVPIILAVSSFVLWPCAYFMHRDYAWAIYKCVHGNSETRMRYMAYEVYLVLIKLDFFFLIGFIVQYNLIDVHFEEPEYSLTMAIIPAAFIVMVLGIYFVQHEIILGIVPVIVSYMALVAYFVSRLIVLNGSGMRANTTGKDMMQLFAYVSLVLTVALLVCSVLCLINFNHGLKGVNKGINKAARETYMLHSEGYSATDQWPGAQQRSSRMSL</sequence>
<reference evidence="2" key="1">
    <citation type="submission" date="2021-01" db="EMBL/GenBank/DDBJ databases">
        <authorList>
            <consortium name="Aspergillus puulaauensis MK2 genome sequencing consortium"/>
            <person name="Kazuki M."/>
            <person name="Futagami T."/>
        </authorList>
    </citation>
    <scope>NUCLEOTIDE SEQUENCE</scope>
    <source>
        <strain evidence="2">MK2</strain>
    </source>
</reference>
<feature type="transmembrane region" description="Helical" evidence="1">
    <location>
        <begin position="182"/>
        <end position="201"/>
    </location>
</feature>
<gene>
    <name evidence="2" type="ORF">APUU_51392S</name>
</gene>
<dbReference type="Proteomes" id="UP000654913">
    <property type="component" value="Chromosome 5"/>
</dbReference>
<dbReference type="InterPro" id="IPR040410">
    <property type="entry name" value="UPF0658_Golgi"/>
</dbReference>
<feature type="transmembrane region" description="Helical" evidence="1">
    <location>
        <begin position="213"/>
        <end position="234"/>
    </location>
</feature>
<feature type="transmembrane region" description="Helical" evidence="1">
    <location>
        <begin position="281"/>
        <end position="303"/>
    </location>
</feature>
<dbReference type="RefSeq" id="XP_041558875.1">
    <property type="nucleotide sequence ID" value="XM_041706495.1"/>
</dbReference>
<feature type="transmembrane region" description="Helical" evidence="1">
    <location>
        <begin position="135"/>
        <end position="155"/>
    </location>
</feature>
<dbReference type="GO" id="GO:0005794">
    <property type="term" value="C:Golgi apparatus"/>
    <property type="evidence" value="ECO:0007669"/>
    <property type="project" value="TreeGrafter"/>
</dbReference>
<dbReference type="PANTHER" id="PTHR34391">
    <property type="entry name" value="UPF0658 GOLGI APPARATUS MEMBRANE PROTEIN C1952.10C-RELATED"/>
    <property type="match status" value="1"/>
</dbReference>
<feature type="transmembrane region" description="Helical" evidence="1">
    <location>
        <begin position="79"/>
        <end position="97"/>
    </location>
</feature>
<reference evidence="2" key="2">
    <citation type="submission" date="2021-02" db="EMBL/GenBank/DDBJ databases">
        <title>Aspergillus puulaauensis MK2 genome sequence.</title>
        <authorList>
            <person name="Futagami T."/>
            <person name="Mori K."/>
            <person name="Kadooka C."/>
            <person name="Tanaka T."/>
        </authorList>
    </citation>
    <scope>NUCLEOTIDE SEQUENCE</scope>
    <source>
        <strain evidence="2">MK2</strain>
    </source>
</reference>
<evidence type="ECO:0000313" key="3">
    <source>
        <dbReference type="Proteomes" id="UP000654913"/>
    </source>
</evidence>
<dbReference type="PANTHER" id="PTHR34391:SF1">
    <property type="entry name" value="UPF0658 GOLGI APPARATUS MEMBRANE PROTEIN C1952.10C-RELATED"/>
    <property type="match status" value="1"/>
</dbReference>
<keyword evidence="3" id="KW-1185">Reference proteome</keyword>
<dbReference type="AlphaFoldDB" id="A0A7R8APQ0"/>
<dbReference type="GeneID" id="64976686"/>
<evidence type="ECO:0000313" key="2">
    <source>
        <dbReference type="EMBL" id="BCS26681.1"/>
    </source>
</evidence>
<dbReference type="KEGG" id="apuu:APUU_51392S"/>
<feature type="transmembrane region" description="Helical" evidence="1">
    <location>
        <begin position="49"/>
        <end position="67"/>
    </location>
</feature>
<name>A0A7R8APQ0_9EURO</name>
<keyword evidence="1" id="KW-0472">Membrane</keyword>
<evidence type="ECO:0000256" key="1">
    <source>
        <dbReference type="SAM" id="Phobius"/>
    </source>
</evidence>
<proteinExistence type="predicted"/>
<keyword evidence="1" id="KW-1133">Transmembrane helix</keyword>
<feature type="transmembrane region" description="Helical" evidence="1">
    <location>
        <begin position="241"/>
        <end position="261"/>
    </location>
</feature>
<organism evidence="2 3">
    <name type="scientific">Aspergillus puulaauensis</name>
    <dbReference type="NCBI Taxonomy" id="1220207"/>
    <lineage>
        <taxon>Eukaryota</taxon>
        <taxon>Fungi</taxon>
        <taxon>Dikarya</taxon>
        <taxon>Ascomycota</taxon>
        <taxon>Pezizomycotina</taxon>
        <taxon>Eurotiomycetes</taxon>
        <taxon>Eurotiomycetidae</taxon>
        <taxon>Eurotiales</taxon>
        <taxon>Aspergillaceae</taxon>
        <taxon>Aspergillus</taxon>
    </lineage>
</organism>
<dbReference type="OrthoDB" id="10252009at2759"/>